<dbReference type="GO" id="GO:0012505">
    <property type="term" value="C:endomembrane system"/>
    <property type="evidence" value="ECO:0007669"/>
    <property type="project" value="UniProtKB-SubCell"/>
</dbReference>
<dbReference type="AlphaFoldDB" id="A0A4W5PWL8"/>
<evidence type="ECO:0000256" key="1">
    <source>
        <dbReference type="ARBA" id="ARBA00004127"/>
    </source>
</evidence>
<reference evidence="8" key="2">
    <citation type="submission" date="2025-08" db="UniProtKB">
        <authorList>
            <consortium name="Ensembl"/>
        </authorList>
    </citation>
    <scope>IDENTIFICATION</scope>
</reference>
<dbReference type="Ensembl" id="ENSHHUT00000068222.1">
    <property type="protein sequence ID" value="ENSHHUP00000065990.1"/>
    <property type="gene ID" value="ENSHHUG00000038909.1"/>
</dbReference>
<evidence type="ECO:0000256" key="4">
    <source>
        <dbReference type="ARBA" id="ARBA00023136"/>
    </source>
</evidence>
<dbReference type="Gene3D" id="1.10.1450.10">
    <property type="entry name" value="Tetraspanin"/>
    <property type="match status" value="1"/>
</dbReference>
<keyword evidence="2 7" id="KW-0812">Transmembrane</keyword>
<dbReference type="PANTHER" id="PTHR19282:SF216">
    <property type="entry name" value="TETRASPANIN-1"/>
    <property type="match status" value="1"/>
</dbReference>
<sequence length="290" mass="32001">MTPVGQADTHSWQQVGLNSSRPKSSGPIQKGRTCKMARHDKLYTWMRYLMLLLCVILVISGFVLLGLGAWIRYGAATFVDVLGPYSSQLIYISYICIGMGSVLSFTGLIGCCGAWKENRFFIMLFFFIVTMLFVAEIIGTIFVLTYRNLVSLVVRDASKNSLMTAYIGPAATDPISTAWNTVMVKFKCCGFENSTVDFKGSVFSTTTGLNYPKTCCVNKTLADCDGITITPSLIQPQSCFSKVITVIREQSVILGSAAGCICMMELIQRGSGRFQNTSQRMHFSILCRTK</sequence>
<keyword evidence="4 7" id="KW-0472">Membrane</keyword>
<evidence type="ECO:0000256" key="3">
    <source>
        <dbReference type="ARBA" id="ARBA00022989"/>
    </source>
</evidence>
<feature type="transmembrane region" description="Helical" evidence="7">
    <location>
        <begin position="91"/>
        <end position="115"/>
    </location>
</feature>
<evidence type="ECO:0000256" key="7">
    <source>
        <dbReference type="SAM" id="Phobius"/>
    </source>
</evidence>
<evidence type="ECO:0000256" key="5">
    <source>
        <dbReference type="ARBA" id="ARBA00023180"/>
    </source>
</evidence>
<comment type="subcellular location">
    <subcellularLocation>
        <location evidence="1">Endomembrane system</location>
        <topology evidence="1">Multi-pass membrane protein</topology>
    </subcellularLocation>
</comment>
<dbReference type="GeneTree" id="ENSGT00940000164506"/>
<feature type="transmembrane region" description="Helical" evidence="7">
    <location>
        <begin position="48"/>
        <end position="71"/>
    </location>
</feature>
<proteinExistence type="predicted"/>
<evidence type="ECO:0000256" key="6">
    <source>
        <dbReference type="SAM" id="MobiDB-lite"/>
    </source>
</evidence>
<accession>A0A4W5PWL8</accession>
<evidence type="ECO:0000313" key="9">
    <source>
        <dbReference type="Proteomes" id="UP000314982"/>
    </source>
</evidence>
<reference evidence="9" key="1">
    <citation type="submission" date="2018-06" db="EMBL/GenBank/DDBJ databases">
        <title>Genome assembly of Danube salmon.</title>
        <authorList>
            <person name="Macqueen D.J."/>
            <person name="Gundappa M.K."/>
        </authorList>
    </citation>
    <scope>NUCLEOTIDE SEQUENCE [LARGE SCALE GENOMIC DNA]</scope>
</reference>
<dbReference type="InterPro" id="IPR008952">
    <property type="entry name" value="Tetraspanin_EC2_sf"/>
</dbReference>
<dbReference type="PRINTS" id="PR00259">
    <property type="entry name" value="TMFOUR"/>
</dbReference>
<protein>
    <submittedName>
        <fullName evidence="8">Uncharacterized protein</fullName>
    </submittedName>
</protein>
<dbReference type="InterPro" id="IPR018499">
    <property type="entry name" value="Tetraspanin/Peripherin"/>
</dbReference>
<evidence type="ECO:0000313" key="8">
    <source>
        <dbReference type="Ensembl" id="ENSHHUP00000065990.1"/>
    </source>
</evidence>
<dbReference type="STRING" id="62062.ENSHHUP00000065990"/>
<keyword evidence="5" id="KW-0325">Glycoprotein</keyword>
<dbReference type="Pfam" id="PF00335">
    <property type="entry name" value="Tetraspanin"/>
    <property type="match status" value="1"/>
</dbReference>
<name>A0A4W5PWL8_9TELE</name>
<reference evidence="8" key="3">
    <citation type="submission" date="2025-09" db="UniProtKB">
        <authorList>
            <consortium name="Ensembl"/>
        </authorList>
    </citation>
    <scope>IDENTIFICATION</scope>
</reference>
<dbReference type="GO" id="GO:0005886">
    <property type="term" value="C:plasma membrane"/>
    <property type="evidence" value="ECO:0007669"/>
    <property type="project" value="TreeGrafter"/>
</dbReference>
<feature type="compositionally biased region" description="Polar residues" evidence="6">
    <location>
        <begin position="8"/>
        <end position="27"/>
    </location>
</feature>
<dbReference type="Proteomes" id="UP000314982">
    <property type="component" value="Unassembled WGS sequence"/>
</dbReference>
<dbReference type="SUPFAM" id="SSF48652">
    <property type="entry name" value="Tetraspanin"/>
    <property type="match status" value="1"/>
</dbReference>
<organism evidence="8 9">
    <name type="scientific">Hucho hucho</name>
    <name type="common">huchen</name>
    <dbReference type="NCBI Taxonomy" id="62062"/>
    <lineage>
        <taxon>Eukaryota</taxon>
        <taxon>Metazoa</taxon>
        <taxon>Chordata</taxon>
        <taxon>Craniata</taxon>
        <taxon>Vertebrata</taxon>
        <taxon>Euteleostomi</taxon>
        <taxon>Actinopterygii</taxon>
        <taxon>Neopterygii</taxon>
        <taxon>Teleostei</taxon>
        <taxon>Protacanthopterygii</taxon>
        <taxon>Salmoniformes</taxon>
        <taxon>Salmonidae</taxon>
        <taxon>Salmoninae</taxon>
        <taxon>Hucho</taxon>
    </lineage>
</organism>
<keyword evidence="3 7" id="KW-1133">Transmembrane helix</keyword>
<keyword evidence="9" id="KW-1185">Reference proteome</keyword>
<feature type="transmembrane region" description="Helical" evidence="7">
    <location>
        <begin position="122"/>
        <end position="146"/>
    </location>
</feature>
<feature type="region of interest" description="Disordered" evidence="6">
    <location>
        <begin position="1"/>
        <end position="32"/>
    </location>
</feature>
<dbReference type="PANTHER" id="PTHR19282">
    <property type="entry name" value="TETRASPANIN"/>
    <property type="match status" value="1"/>
</dbReference>
<evidence type="ECO:0000256" key="2">
    <source>
        <dbReference type="ARBA" id="ARBA00022692"/>
    </source>
</evidence>